<dbReference type="PANTHER" id="PTHR33227">
    <property type="entry name" value="STIGMA-SPECIFIC STIG1-LIKE PROTEIN 3"/>
    <property type="match status" value="1"/>
</dbReference>
<keyword evidence="2" id="KW-0732">Signal</keyword>
<evidence type="ECO:0000256" key="2">
    <source>
        <dbReference type="ARBA" id="ARBA00022729"/>
    </source>
</evidence>
<reference evidence="4" key="1">
    <citation type="submission" date="2021-08" db="EMBL/GenBank/DDBJ databases">
        <title>WGS assembly of Ceratopteris richardii.</title>
        <authorList>
            <person name="Marchant D.B."/>
            <person name="Chen G."/>
            <person name="Jenkins J."/>
            <person name="Shu S."/>
            <person name="Leebens-Mack J."/>
            <person name="Grimwood J."/>
            <person name="Schmutz J."/>
            <person name="Soltis P."/>
            <person name="Soltis D."/>
            <person name="Chen Z.-H."/>
        </authorList>
    </citation>
    <scope>NUCLEOTIDE SEQUENCE</scope>
    <source>
        <strain evidence="4">Whitten #5841</strain>
        <tissue evidence="4">Leaf</tissue>
    </source>
</reference>
<dbReference type="AlphaFoldDB" id="A0A8T2VCW3"/>
<feature type="region of interest" description="Disordered" evidence="3">
    <location>
        <begin position="102"/>
        <end position="126"/>
    </location>
</feature>
<dbReference type="Pfam" id="PF04885">
    <property type="entry name" value="Stig1"/>
    <property type="match status" value="1"/>
</dbReference>
<evidence type="ECO:0000256" key="1">
    <source>
        <dbReference type="ARBA" id="ARBA00006010"/>
    </source>
</evidence>
<protein>
    <submittedName>
        <fullName evidence="4">Uncharacterized protein</fullName>
    </submittedName>
</protein>
<comment type="similarity">
    <text evidence="1">Belongs to the STIG1 family.</text>
</comment>
<dbReference type="OrthoDB" id="1893295at2759"/>
<accession>A0A8T2VCW3</accession>
<dbReference type="EMBL" id="CM035407">
    <property type="protein sequence ID" value="KAH7443465.1"/>
    <property type="molecule type" value="Genomic_DNA"/>
</dbReference>
<organism evidence="4 5">
    <name type="scientific">Ceratopteris richardii</name>
    <name type="common">Triangle waterfern</name>
    <dbReference type="NCBI Taxonomy" id="49495"/>
    <lineage>
        <taxon>Eukaryota</taxon>
        <taxon>Viridiplantae</taxon>
        <taxon>Streptophyta</taxon>
        <taxon>Embryophyta</taxon>
        <taxon>Tracheophyta</taxon>
        <taxon>Polypodiopsida</taxon>
        <taxon>Polypodiidae</taxon>
        <taxon>Polypodiales</taxon>
        <taxon>Pteridineae</taxon>
        <taxon>Pteridaceae</taxon>
        <taxon>Parkerioideae</taxon>
        <taxon>Ceratopteris</taxon>
    </lineage>
</organism>
<keyword evidence="5" id="KW-1185">Reference proteome</keyword>
<evidence type="ECO:0000313" key="4">
    <source>
        <dbReference type="EMBL" id="KAH7443465.1"/>
    </source>
</evidence>
<dbReference type="PANTHER" id="PTHR33227:SF48">
    <property type="entry name" value="STIGMA-SPECIFIC STIG1-LIKE PROTEIN 4"/>
    <property type="match status" value="1"/>
</dbReference>
<dbReference type="InterPro" id="IPR006969">
    <property type="entry name" value="Stig-like"/>
</dbReference>
<sequence>MAVCTPLKLLCTVSSCIVFACVGLLFTSPHTSFSSSFPSLKGIFFIARQNVQFHLGHHSPRPSSSFRGTLDQLLDGPATANGGAGPWNTAFLHTSGMACASEGRRADPISRRRLSTRKSRKSKAAKPKVVVRASARRRDCSTESKACKVFYNATCCAGTCVNVQLDNNNCGACGRRCAFTEACCEGACKDLNTDEFNCGRCGNVCPDDSCQYGLCGYY</sequence>
<gene>
    <name evidence="4" type="ORF">KP509_02G036000</name>
</gene>
<dbReference type="Proteomes" id="UP000825935">
    <property type="component" value="Chromosome 2"/>
</dbReference>
<feature type="compositionally biased region" description="Basic residues" evidence="3">
    <location>
        <begin position="111"/>
        <end position="126"/>
    </location>
</feature>
<comment type="caution">
    <text evidence="4">The sequence shown here is derived from an EMBL/GenBank/DDBJ whole genome shotgun (WGS) entry which is preliminary data.</text>
</comment>
<evidence type="ECO:0000313" key="5">
    <source>
        <dbReference type="Proteomes" id="UP000825935"/>
    </source>
</evidence>
<proteinExistence type="inferred from homology"/>
<name>A0A8T2VCW3_CERRI</name>
<evidence type="ECO:0000256" key="3">
    <source>
        <dbReference type="SAM" id="MobiDB-lite"/>
    </source>
</evidence>